<evidence type="ECO:0000256" key="1">
    <source>
        <dbReference type="PROSITE-ProRule" id="PRU00169"/>
    </source>
</evidence>
<proteinExistence type="predicted"/>
<dbReference type="InterPro" id="IPR011006">
    <property type="entry name" value="CheY-like_superfamily"/>
</dbReference>
<dbReference type="EMBL" id="JACHLD010000014">
    <property type="protein sequence ID" value="MBB4804717.1"/>
    <property type="molecule type" value="Genomic_DNA"/>
</dbReference>
<feature type="domain" description="HTH LytTR-type" evidence="3">
    <location>
        <begin position="146"/>
        <end position="220"/>
    </location>
</feature>
<keyword evidence="4" id="KW-0238">DNA-binding</keyword>
<gene>
    <name evidence="4" type="ORF">HNP37_004815</name>
</gene>
<dbReference type="GO" id="GO:0000156">
    <property type="term" value="F:phosphorelay response regulator activity"/>
    <property type="evidence" value="ECO:0007669"/>
    <property type="project" value="InterPro"/>
</dbReference>
<dbReference type="SUPFAM" id="SSF52172">
    <property type="entry name" value="CheY-like"/>
    <property type="match status" value="1"/>
</dbReference>
<feature type="modified residue" description="4-aspartylphosphate" evidence="1">
    <location>
        <position position="56"/>
    </location>
</feature>
<name>A0A7W7J2S9_9FLAO</name>
<keyword evidence="5" id="KW-1185">Reference proteome</keyword>
<dbReference type="Proteomes" id="UP000561681">
    <property type="component" value="Unassembled WGS sequence"/>
</dbReference>
<evidence type="ECO:0000259" key="3">
    <source>
        <dbReference type="PROSITE" id="PS50930"/>
    </source>
</evidence>
<dbReference type="Pfam" id="PF00072">
    <property type="entry name" value="Response_reg"/>
    <property type="match status" value="1"/>
</dbReference>
<sequence>MKILIIEDEIKMAKELQRILLCFKGFDIEILAIIDSVEESLLYLNNNPHPDLIFSDIQLADGLCFEIFNKISVKSPVIFCTAFDSYMMEAFDVNAVSYILKPVSVQSVEAALQKFRLMQEAFEPEKAARTISALGQQMKSNYKITLLVEQRERIVPLKVNDIAFFYLDKKNVVKITTLNSQRYFMASSLDEVEGTISHEQFYRANRQFLINRDAVESVERYFSRKLVAKLSAEVPEIIIISKAKASDFLRWLEGGFEAG</sequence>
<comment type="caution">
    <text evidence="4">The sequence shown here is derived from an EMBL/GenBank/DDBJ whole genome shotgun (WGS) entry which is preliminary data.</text>
</comment>
<dbReference type="PANTHER" id="PTHR37299">
    <property type="entry name" value="TRANSCRIPTIONAL REGULATOR-RELATED"/>
    <property type="match status" value="1"/>
</dbReference>
<dbReference type="AlphaFoldDB" id="A0A7W7J2S9"/>
<dbReference type="PROSITE" id="PS50110">
    <property type="entry name" value="RESPONSE_REGULATORY"/>
    <property type="match status" value="1"/>
</dbReference>
<dbReference type="InterPro" id="IPR001789">
    <property type="entry name" value="Sig_transdc_resp-reg_receiver"/>
</dbReference>
<dbReference type="Pfam" id="PF04397">
    <property type="entry name" value="LytTR"/>
    <property type="match status" value="1"/>
</dbReference>
<dbReference type="PANTHER" id="PTHR37299:SF1">
    <property type="entry name" value="STAGE 0 SPORULATION PROTEIN A HOMOLOG"/>
    <property type="match status" value="1"/>
</dbReference>
<dbReference type="SMART" id="SM00448">
    <property type="entry name" value="REC"/>
    <property type="match status" value="1"/>
</dbReference>
<organism evidence="4 5">
    <name type="scientific">Flavobacterium nitrogenifigens</name>
    <dbReference type="NCBI Taxonomy" id="1617283"/>
    <lineage>
        <taxon>Bacteria</taxon>
        <taxon>Pseudomonadati</taxon>
        <taxon>Bacteroidota</taxon>
        <taxon>Flavobacteriia</taxon>
        <taxon>Flavobacteriales</taxon>
        <taxon>Flavobacteriaceae</taxon>
        <taxon>Flavobacterium</taxon>
    </lineage>
</organism>
<dbReference type="InterPro" id="IPR007492">
    <property type="entry name" value="LytTR_DNA-bd_dom"/>
</dbReference>
<accession>A0A7W7J2S9</accession>
<dbReference type="InterPro" id="IPR046947">
    <property type="entry name" value="LytR-like"/>
</dbReference>
<feature type="domain" description="Response regulatory" evidence="2">
    <location>
        <begin position="2"/>
        <end position="116"/>
    </location>
</feature>
<dbReference type="Gene3D" id="2.40.50.1020">
    <property type="entry name" value="LytTr DNA-binding domain"/>
    <property type="match status" value="1"/>
</dbReference>
<dbReference type="RefSeq" id="WP_184168219.1">
    <property type="nucleotide sequence ID" value="NZ_JACHLD010000014.1"/>
</dbReference>
<dbReference type="GO" id="GO:0003677">
    <property type="term" value="F:DNA binding"/>
    <property type="evidence" value="ECO:0007669"/>
    <property type="project" value="UniProtKB-KW"/>
</dbReference>
<evidence type="ECO:0000313" key="5">
    <source>
        <dbReference type="Proteomes" id="UP000561681"/>
    </source>
</evidence>
<protein>
    <submittedName>
        <fullName evidence="4">DNA-binding LytR/AlgR family response regulator</fullName>
    </submittedName>
</protein>
<evidence type="ECO:0000313" key="4">
    <source>
        <dbReference type="EMBL" id="MBB4804717.1"/>
    </source>
</evidence>
<dbReference type="PROSITE" id="PS50930">
    <property type="entry name" value="HTH_LYTTR"/>
    <property type="match status" value="1"/>
</dbReference>
<dbReference type="Gene3D" id="3.40.50.2300">
    <property type="match status" value="1"/>
</dbReference>
<dbReference type="SMART" id="SM00850">
    <property type="entry name" value="LytTR"/>
    <property type="match status" value="1"/>
</dbReference>
<evidence type="ECO:0000259" key="2">
    <source>
        <dbReference type="PROSITE" id="PS50110"/>
    </source>
</evidence>
<reference evidence="4 5" key="1">
    <citation type="submission" date="2020-08" db="EMBL/GenBank/DDBJ databases">
        <title>Functional genomics of gut bacteria from endangered species of beetles.</title>
        <authorList>
            <person name="Carlos-Shanley C."/>
        </authorList>
    </citation>
    <scope>NUCLEOTIDE SEQUENCE [LARGE SCALE GENOMIC DNA]</scope>
    <source>
        <strain evidence="4 5">S00142</strain>
    </source>
</reference>
<keyword evidence="1" id="KW-0597">Phosphoprotein</keyword>